<dbReference type="AlphaFoldDB" id="A0A401WX84"/>
<organism evidence="1 2">
    <name type="scientific">Acetobacter pasteurianus NBRC 3188</name>
    <dbReference type="NCBI Taxonomy" id="1226663"/>
    <lineage>
        <taxon>Bacteria</taxon>
        <taxon>Pseudomonadati</taxon>
        <taxon>Pseudomonadota</taxon>
        <taxon>Alphaproteobacteria</taxon>
        <taxon>Acetobacterales</taxon>
        <taxon>Acetobacteraceae</taxon>
        <taxon>Acetobacter</taxon>
    </lineage>
</organism>
<protein>
    <submittedName>
        <fullName evidence="1">Uncharacterized protein</fullName>
    </submittedName>
</protein>
<evidence type="ECO:0000313" key="2">
    <source>
        <dbReference type="Proteomes" id="UP000287300"/>
    </source>
</evidence>
<reference evidence="1 2" key="1">
    <citation type="submission" date="2016-06" db="EMBL/GenBank/DDBJ databases">
        <title>Acetobacter pasteurianus NBRC 3188 whole genome sequencing project.</title>
        <authorList>
            <person name="Matsutani M."/>
            <person name="Shiwa Y."/>
            <person name="Okamoto-Kainuma A."/>
            <person name="Ishikawa M."/>
            <person name="Koizumi Y."/>
            <person name="Yoshikawa H."/>
            <person name="Yakushi T."/>
            <person name="Matsushita K."/>
        </authorList>
    </citation>
    <scope>NUCLEOTIDE SEQUENCE [LARGE SCALE GENOMIC DNA]</scope>
    <source>
        <strain evidence="1 2">NBRC 3188</strain>
    </source>
</reference>
<proteinExistence type="predicted"/>
<evidence type="ECO:0000313" key="1">
    <source>
        <dbReference type="EMBL" id="GCD53941.1"/>
    </source>
</evidence>
<comment type="caution">
    <text evidence="1">The sequence shown here is derived from an EMBL/GenBank/DDBJ whole genome shotgun (WGS) entry which is preliminary data.</text>
</comment>
<name>A0A401WX84_ACEPA</name>
<accession>A0A401WX84</accession>
<dbReference type="EMBL" id="BDES01000070">
    <property type="protein sequence ID" value="GCD53941.1"/>
    <property type="molecule type" value="Genomic_DNA"/>
</dbReference>
<gene>
    <name evidence="1" type="ORF">NBRC3188_2638</name>
</gene>
<sequence length="43" mass="4578">MGVNLLVLSGQFFPQDLPVCAGVNHKKGKSFEHAEVLPRASGV</sequence>
<dbReference type="Proteomes" id="UP000287300">
    <property type="component" value="Unassembled WGS sequence"/>
</dbReference>